<evidence type="ECO:0000313" key="3">
    <source>
        <dbReference type="Proteomes" id="UP000596276"/>
    </source>
</evidence>
<feature type="compositionally biased region" description="Basic and acidic residues" evidence="1">
    <location>
        <begin position="73"/>
        <end position="91"/>
    </location>
</feature>
<accession>A0A7U2MZV4</accession>
<evidence type="ECO:0000313" key="2">
    <source>
        <dbReference type="EMBL" id="QRD92932.1"/>
    </source>
</evidence>
<evidence type="ECO:0000256" key="1">
    <source>
        <dbReference type="SAM" id="MobiDB-lite"/>
    </source>
</evidence>
<organism evidence="2 3">
    <name type="scientific">Aspergillus flavus (strain ATCC 200026 / FGSC A1120 / IAM 13836 / NRRL 3357 / JCM 12722 / SRRC 167)</name>
    <dbReference type="NCBI Taxonomy" id="332952"/>
    <lineage>
        <taxon>Eukaryota</taxon>
        <taxon>Fungi</taxon>
        <taxon>Dikarya</taxon>
        <taxon>Ascomycota</taxon>
        <taxon>Pezizomycotina</taxon>
        <taxon>Eurotiomycetes</taxon>
        <taxon>Eurotiomycetidae</taxon>
        <taxon>Eurotiales</taxon>
        <taxon>Aspergillaceae</taxon>
        <taxon>Aspergillus</taxon>
        <taxon>Aspergillus subgen. Circumdati</taxon>
    </lineage>
</organism>
<dbReference type="AlphaFoldDB" id="A0A7U2MZV4"/>
<proteinExistence type="predicted"/>
<dbReference type="EMBL" id="CP044616">
    <property type="protein sequence ID" value="QRD92932.1"/>
    <property type="molecule type" value="Genomic_DNA"/>
</dbReference>
<feature type="region of interest" description="Disordered" evidence="1">
    <location>
        <begin position="58"/>
        <end position="120"/>
    </location>
</feature>
<keyword evidence="3" id="KW-1185">Reference proteome</keyword>
<gene>
    <name evidence="2" type="ORF">F9C07_1949540</name>
</gene>
<feature type="region of interest" description="Disordered" evidence="1">
    <location>
        <begin position="1"/>
        <end position="24"/>
    </location>
</feature>
<sequence>MVLFLMQSDKDLSSPADTIHQRWGDDVPPVDKRWLYIPRGYGEAQSAGPREREIAVNLTTKAGTGRGGPIASSDRKTRDGAQESETSEKRNGQMGQNPRCHTSNKHRINGRGTRRSKGGKTRARLLPGLLQPQLAVRLVLPFPGHEPQTRAAARPPSGLARRCTCLHPRHFAHFCSTAAANTTPYRRFSVVVLKTQQLNPFIVLPLPHPSLPLLTHVEFTRNPG</sequence>
<feature type="compositionally biased region" description="Basic residues" evidence="1">
    <location>
        <begin position="102"/>
        <end position="120"/>
    </location>
</feature>
<dbReference type="Proteomes" id="UP000596276">
    <property type="component" value="Chromosome 8"/>
</dbReference>
<name>A0A7U2MZV4_ASPFN</name>
<reference evidence="3" key="1">
    <citation type="journal article" date="2021" name="G3 (Bethesda)">
        <title>Chromosome assembled and annotated genome sequence of Aspergillus flavus NRRL 3357.</title>
        <authorList>
            <person name="Skerker J.M."/>
            <person name="Pianalto K.M."/>
            <person name="Mondo S.J."/>
            <person name="Yang K."/>
            <person name="Arkin A.P."/>
            <person name="Keller N.P."/>
            <person name="Grigoriev I.V."/>
            <person name="Louise Glass N.L."/>
        </authorList>
    </citation>
    <scope>NUCLEOTIDE SEQUENCE [LARGE SCALE GENOMIC DNA]</scope>
    <source>
        <strain evidence="3">ATCC 200026 / FGSC A1120 / IAM 13836 / NRRL 3357 / JCM 12722 / SRRC 167</strain>
    </source>
</reference>
<protein>
    <submittedName>
        <fullName evidence="2">Uncharacterized protein</fullName>
    </submittedName>
</protein>
<dbReference type="VEuPathDB" id="FungiDB:F9C07_1949540"/>